<dbReference type="OMA" id="VCVILWI"/>
<gene>
    <name evidence="2" type="primary">LOC104612456</name>
</gene>
<accession>A0A1U8BA61</accession>
<dbReference type="OrthoDB" id="1738566at2759"/>
<dbReference type="GeneID" id="104612456"/>
<dbReference type="eggNOG" id="ENOG502S8PQ">
    <property type="taxonomic scope" value="Eukaryota"/>
</dbReference>
<dbReference type="AlphaFoldDB" id="A0A1U8BA61"/>
<protein>
    <submittedName>
        <fullName evidence="2">Uncharacterized protein LOC104612456</fullName>
    </submittedName>
</protein>
<sequence length="217" mass="24053">MQIHGVLFHLKNAPTALSFIQPTRASPSICKSVDLSDRYPSIVAARRNRRRTASRWQRSSRVALQCVSLIASNLKMIPEPLDFIIREGFGGGNGGGLGFLKGLGGGGFDGWGRRRSRWHSRFGLLGLLGACALVLLLVLAKELDTCFGLGVVNFVLLGFLIRDWKAEIKGWVLGFCSCALMVLCGLRREELQKCVKNFRVHSPIMGMIKSKRRRRAV</sequence>
<evidence type="ECO:0000313" key="1">
    <source>
        <dbReference type="Proteomes" id="UP000189703"/>
    </source>
</evidence>
<keyword evidence="1" id="KW-1185">Reference proteome</keyword>
<proteinExistence type="predicted"/>
<reference evidence="2" key="1">
    <citation type="submission" date="2025-08" db="UniProtKB">
        <authorList>
            <consortium name="RefSeq"/>
        </authorList>
    </citation>
    <scope>IDENTIFICATION</scope>
</reference>
<dbReference type="KEGG" id="nnu:104612456"/>
<organism evidence="1 2">
    <name type="scientific">Nelumbo nucifera</name>
    <name type="common">Sacred lotus</name>
    <dbReference type="NCBI Taxonomy" id="4432"/>
    <lineage>
        <taxon>Eukaryota</taxon>
        <taxon>Viridiplantae</taxon>
        <taxon>Streptophyta</taxon>
        <taxon>Embryophyta</taxon>
        <taxon>Tracheophyta</taxon>
        <taxon>Spermatophyta</taxon>
        <taxon>Magnoliopsida</taxon>
        <taxon>Proteales</taxon>
        <taxon>Nelumbonaceae</taxon>
        <taxon>Nelumbo</taxon>
    </lineage>
</organism>
<evidence type="ECO:0000313" key="2">
    <source>
        <dbReference type="RefSeq" id="XP_010278177.1"/>
    </source>
</evidence>
<name>A0A1U8BA61_NELNU</name>
<dbReference type="Proteomes" id="UP000189703">
    <property type="component" value="Unplaced"/>
</dbReference>
<dbReference type="RefSeq" id="XP_010278177.1">
    <property type="nucleotide sequence ID" value="XM_010279875.2"/>
</dbReference>